<dbReference type="Proteomes" id="UP000004659">
    <property type="component" value="Unassembled WGS sequence"/>
</dbReference>
<dbReference type="EMBL" id="EQ999546">
    <property type="protein sequence ID" value="EEZ31665.1"/>
    <property type="molecule type" value="Genomic_DNA"/>
</dbReference>
<dbReference type="AlphaFoldDB" id="A0A0E1X3M3"/>
<name>A0A0E1X3M3_9HYPH</name>
<reference evidence="1" key="1">
    <citation type="submission" date="2009-01" db="EMBL/GenBank/DDBJ databases">
        <title>The Genome Sequence of Brucella pinnipedialis M292/94/1.</title>
        <authorList>
            <consortium name="The Broad Institute Genome Sequencing Platform"/>
            <person name="Ward D."/>
            <person name="Young S.K."/>
            <person name="Kodira C.D."/>
            <person name="Zeng Q."/>
            <person name="Koehrsen M."/>
            <person name="Alvarado L."/>
            <person name="Berlin A."/>
            <person name="Borenstein D."/>
            <person name="Chen Z."/>
            <person name="Engels R."/>
            <person name="Freedman E."/>
            <person name="Gellesch M."/>
            <person name="Goldberg J."/>
            <person name="Griggs A."/>
            <person name="Gujja S."/>
            <person name="Heiman D."/>
            <person name="Hepburn T."/>
            <person name="Howarth C."/>
            <person name="Jen D."/>
            <person name="Larson L."/>
            <person name="Lewis B."/>
            <person name="Mehta T."/>
            <person name="Park D."/>
            <person name="Pearson M."/>
            <person name="Roberts A."/>
            <person name="Saif S."/>
            <person name="Shea T."/>
            <person name="Shenoy N."/>
            <person name="Sisk P."/>
            <person name="Stolte C."/>
            <person name="Sykes S."/>
            <person name="Walk T."/>
            <person name="White J."/>
            <person name="Yandava C."/>
            <person name="Whatmore A.M."/>
            <person name="Perrett L.L."/>
            <person name="O'Callaghan D."/>
            <person name="Nusbaum C."/>
            <person name="Galagan J."/>
            <person name="Birren B."/>
        </authorList>
    </citation>
    <scope>NUCLEOTIDE SEQUENCE [LARGE SCALE GENOMIC DNA]</scope>
    <source>
        <strain evidence="1">M292/94/1</strain>
    </source>
</reference>
<accession>A0A0E1X3M3</accession>
<gene>
    <name evidence="1" type="ORF">BALG_01786</name>
</gene>
<organism evidence="1">
    <name type="scientific">Brucella pinnipedialis M292/94/1</name>
    <dbReference type="NCBI Taxonomy" id="520462"/>
    <lineage>
        <taxon>Bacteria</taxon>
        <taxon>Pseudomonadati</taxon>
        <taxon>Pseudomonadota</taxon>
        <taxon>Alphaproteobacteria</taxon>
        <taxon>Hyphomicrobiales</taxon>
        <taxon>Brucellaceae</taxon>
        <taxon>Brucella/Ochrobactrum group</taxon>
        <taxon>Brucella</taxon>
    </lineage>
</organism>
<protein>
    <submittedName>
        <fullName evidence="1">Uncharacterized protein</fullName>
    </submittedName>
</protein>
<dbReference type="HOGENOM" id="CLU_195086_0_0_5"/>
<sequence length="81" mass="8736">MIPPAVSCWNISLSAVFAFMIGYPKSLSFPNISCSRFARHAFGLIPTAKQKGRPDNPSGLSSERICTNACVAAFSEPTTNR</sequence>
<evidence type="ECO:0000313" key="1">
    <source>
        <dbReference type="EMBL" id="EEZ31665.1"/>
    </source>
</evidence>
<proteinExistence type="predicted"/>